<keyword evidence="2" id="KW-1185">Reference proteome</keyword>
<name>A0A2K4ZQ32_9FIRM</name>
<dbReference type="RefSeq" id="WP_103242511.1">
    <property type="nucleotide sequence ID" value="NZ_JANJZD010000063.1"/>
</dbReference>
<evidence type="ECO:0000313" key="2">
    <source>
        <dbReference type="Proteomes" id="UP000236311"/>
    </source>
</evidence>
<protein>
    <recommendedName>
        <fullName evidence="3">DUF262 domain-containing protein</fullName>
    </recommendedName>
</protein>
<dbReference type="PANTHER" id="PTHR39639">
    <property type="entry name" value="CHROMOSOME 16, WHOLE GENOME SHOTGUN SEQUENCE"/>
    <property type="match status" value="1"/>
</dbReference>
<evidence type="ECO:0008006" key="3">
    <source>
        <dbReference type="Google" id="ProtNLM"/>
    </source>
</evidence>
<dbReference type="EMBL" id="OFSM01000057">
    <property type="protein sequence ID" value="SOY32580.1"/>
    <property type="molecule type" value="Genomic_DNA"/>
</dbReference>
<dbReference type="Proteomes" id="UP000236311">
    <property type="component" value="Unassembled WGS sequence"/>
</dbReference>
<sequence length="453" mass="53964">MARPRKQTYTLDMYLKKNRKGDIDNNADVQRNFVWNNEQINELIVTVLTDDYIPPIILGEEESSKLHIVDGGCRTAALIKFKYGNHKITSSVENSLIPYKKKITYEDAVFDIKNKTYEKLPEELKEKFDEYQIETVIHEACDSSIISKYIKRYNNHVAMNTDQKAFTYIDKFAGRIRKILDSKFFVECNNYSEKDKNKGVIERIVVEALMCTNHFDNWKAQAKAGCKYLNDHAKEEEFERFTDNLHRLENIITDDIKDIFNKKDSFIFLTLFDKFAKSEIDDEKFAEFLREFQRNLRMTKRNDKELLFDEIDKDASTKDKQIISDKLEMLEKIMFEFLHIDNTDVEYGNMEELIADVLDMEVEEFRDDMKFFNGTLDKLLDNTVKDGSKLLDRQNRLSLLSMMVYSYKEDRDLDNWMENYARNNNTYYVDQKKNFLHMKEDFDQYYRDNMKSA</sequence>
<organism evidence="1 2">
    <name type="scientific">Acetatifactor muris</name>
    <dbReference type="NCBI Taxonomy" id="879566"/>
    <lineage>
        <taxon>Bacteria</taxon>
        <taxon>Bacillati</taxon>
        <taxon>Bacillota</taxon>
        <taxon>Clostridia</taxon>
        <taxon>Lachnospirales</taxon>
        <taxon>Lachnospiraceae</taxon>
        <taxon>Acetatifactor</taxon>
    </lineage>
</organism>
<gene>
    <name evidence="1" type="ORF">AMURIS_05345</name>
</gene>
<proteinExistence type="predicted"/>
<dbReference type="AlphaFoldDB" id="A0A2K4ZQ32"/>
<dbReference type="InterPro" id="IPR036086">
    <property type="entry name" value="ParB/Sulfiredoxin_sf"/>
</dbReference>
<accession>A0A2K4ZQ32</accession>
<dbReference type="SUPFAM" id="SSF110849">
    <property type="entry name" value="ParB/Sulfiredoxin"/>
    <property type="match status" value="1"/>
</dbReference>
<evidence type="ECO:0000313" key="1">
    <source>
        <dbReference type="EMBL" id="SOY32580.1"/>
    </source>
</evidence>
<dbReference type="OrthoDB" id="9767145at2"/>
<reference evidence="1 2" key="1">
    <citation type="submission" date="2018-01" db="EMBL/GenBank/DDBJ databases">
        <authorList>
            <person name="Gaut B.S."/>
            <person name="Morton B.R."/>
            <person name="Clegg M.T."/>
            <person name="Duvall M.R."/>
        </authorList>
    </citation>
    <scope>NUCLEOTIDE SEQUENCE [LARGE SCALE GENOMIC DNA]</scope>
    <source>
        <strain evidence="1">GP69</strain>
    </source>
</reference>
<dbReference type="PANTHER" id="PTHR39639:SF1">
    <property type="entry name" value="DUF262 DOMAIN-CONTAINING PROTEIN"/>
    <property type="match status" value="1"/>
</dbReference>